<organism evidence="2 3">
    <name type="scientific">Streptomyces chumphonensis</name>
    <dbReference type="NCBI Taxonomy" id="1214925"/>
    <lineage>
        <taxon>Bacteria</taxon>
        <taxon>Bacillati</taxon>
        <taxon>Actinomycetota</taxon>
        <taxon>Actinomycetes</taxon>
        <taxon>Kitasatosporales</taxon>
        <taxon>Streptomycetaceae</taxon>
        <taxon>Streptomyces</taxon>
    </lineage>
</organism>
<feature type="region of interest" description="Disordered" evidence="1">
    <location>
        <begin position="77"/>
        <end position="97"/>
    </location>
</feature>
<sequence>MTVPDETAARMNDAIEYARWQDLADALNALTEWGADPLLGLADQLGVNSISILDPAETHQTYRLRYRSPYSTERDADHLNGWIVEQRPAQKTKDTTR</sequence>
<reference evidence="2" key="1">
    <citation type="submission" date="2020-09" db="EMBL/GenBank/DDBJ databases">
        <title>Secondary metabolite and genome analysis of marine Streptomyces chumphonensis KK1-2T.</title>
        <authorList>
            <person name="Phongsopitanun W."/>
            <person name="Kanchanasin P."/>
            <person name="Pittayakhajonwut P."/>
            <person name="Suwanborirux K."/>
            <person name="Tanasupawat S."/>
        </authorList>
    </citation>
    <scope>NUCLEOTIDE SEQUENCE</scope>
    <source>
        <strain evidence="2">KK1-2</strain>
    </source>
</reference>
<protein>
    <submittedName>
        <fullName evidence="2">Uncharacterized protein</fullName>
    </submittedName>
</protein>
<name>A0A927ICD5_9ACTN</name>
<evidence type="ECO:0000256" key="1">
    <source>
        <dbReference type="SAM" id="MobiDB-lite"/>
    </source>
</evidence>
<gene>
    <name evidence="2" type="ORF">IF129_10330</name>
</gene>
<proteinExistence type="predicted"/>
<evidence type="ECO:0000313" key="2">
    <source>
        <dbReference type="EMBL" id="MBD3931952.1"/>
    </source>
</evidence>
<dbReference type="AlphaFoldDB" id="A0A927ICD5"/>
<dbReference type="RefSeq" id="WP_191209263.1">
    <property type="nucleotide sequence ID" value="NZ_BAABKL010000036.1"/>
</dbReference>
<evidence type="ECO:0000313" key="3">
    <source>
        <dbReference type="Proteomes" id="UP000632289"/>
    </source>
</evidence>
<dbReference type="Proteomes" id="UP000632289">
    <property type="component" value="Unassembled WGS sequence"/>
</dbReference>
<dbReference type="EMBL" id="JACXYU010000004">
    <property type="protein sequence ID" value="MBD3931952.1"/>
    <property type="molecule type" value="Genomic_DNA"/>
</dbReference>
<accession>A0A927ICD5</accession>
<comment type="caution">
    <text evidence="2">The sequence shown here is derived from an EMBL/GenBank/DDBJ whole genome shotgun (WGS) entry which is preliminary data.</text>
</comment>
<keyword evidence="3" id="KW-1185">Reference proteome</keyword>